<dbReference type="RefSeq" id="WP_203481241.1">
    <property type="nucleotide sequence ID" value="NZ_JACOPV010000010.1"/>
</dbReference>
<protein>
    <submittedName>
        <fullName evidence="1">Uncharacterized protein</fullName>
    </submittedName>
</protein>
<name>A0ABS2BZR8_9PSED</name>
<gene>
    <name evidence="1" type="ORF">H8F21_16265</name>
</gene>
<proteinExistence type="predicted"/>
<evidence type="ECO:0000313" key="2">
    <source>
        <dbReference type="Proteomes" id="UP000745663"/>
    </source>
</evidence>
<organism evidence="1 2">
    <name type="scientific">Pseudomonas arcuscaelestis</name>
    <dbReference type="NCBI Taxonomy" id="2710591"/>
    <lineage>
        <taxon>Bacteria</taxon>
        <taxon>Pseudomonadati</taxon>
        <taxon>Pseudomonadota</taxon>
        <taxon>Gammaproteobacteria</taxon>
        <taxon>Pseudomonadales</taxon>
        <taxon>Pseudomonadaceae</taxon>
        <taxon>Pseudomonas</taxon>
    </lineage>
</organism>
<dbReference type="EMBL" id="JACOPV010000010">
    <property type="protein sequence ID" value="MBM5459123.1"/>
    <property type="molecule type" value="Genomic_DNA"/>
</dbReference>
<accession>A0ABS2BZR8</accession>
<sequence length="48" mass="5379">MSVLNSGDNLLSFNAYLQVQPETIAKHAMELADFDAPHTFALSYEYSQ</sequence>
<keyword evidence="2" id="KW-1185">Reference proteome</keyword>
<comment type="caution">
    <text evidence="1">The sequence shown here is derived from an EMBL/GenBank/DDBJ whole genome shotgun (WGS) entry which is preliminary data.</text>
</comment>
<dbReference type="Proteomes" id="UP000745663">
    <property type="component" value="Unassembled WGS sequence"/>
</dbReference>
<evidence type="ECO:0000313" key="1">
    <source>
        <dbReference type="EMBL" id="MBM5459123.1"/>
    </source>
</evidence>
<reference evidence="1 2" key="1">
    <citation type="submission" date="2020-08" db="EMBL/GenBank/DDBJ databases">
        <title>Description of novel Pseudomonas species.</title>
        <authorList>
            <person name="Duman M."/>
            <person name="Mulet M."/>
            <person name="Altun S."/>
            <person name="Saticioglu I.B."/>
            <person name="Lalucat J."/>
            <person name="Garcia-Valdes E."/>
        </authorList>
    </citation>
    <scope>NUCLEOTIDE SEQUENCE [LARGE SCALE GENOMIC DNA]</scope>
    <source>
        <strain evidence="1 2">P66</strain>
    </source>
</reference>